<protein>
    <recommendedName>
        <fullName evidence="4">WSC domain-containing protein</fullName>
    </recommendedName>
</protein>
<dbReference type="Pfam" id="PF01822">
    <property type="entry name" value="WSC"/>
    <property type="match status" value="1"/>
</dbReference>
<dbReference type="InterPro" id="IPR002889">
    <property type="entry name" value="WSC_carb-bd"/>
</dbReference>
<feature type="domain" description="WSC" evidence="4">
    <location>
        <begin position="24"/>
        <end position="112"/>
    </location>
</feature>
<dbReference type="EMBL" id="KZ826352">
    <property type="protein sequence ID" value="PYI06166.1"/>
    <property type="molecule type" value="Genomic_DNA"/>
</dbReference>
<evidence type="ECO:0000256" key="1">
    <source>
        <dbReference type="SAM" id="MobiDB-lite"/>
    </source>
</evidence>
<feature type="transmembrane region" description="Helical" evidence="2">
    <location>
        <begin position="209"/>
        <end position="233"/>
    </location>
</feature>
<keyword evidence="2" id="KW-0472">Membrane</keyword>
<evidence type="ECO:0000256" key="2">
    <source>
        <dbReference type="SAM" id="Phobius"/>
    </source>
</evidence>
<dbReference type="PROSITE" id="PS51212">
    <property type="entry name" value="WSC"/>
    <property type="match status" value="1"/>
</dbReference>
<sequence>MRADLVLPPLLGVIALLAWPVSVSSSLIYCSSTNTGSSQNANESTYQSNGLCEDHCSDYALGILQGYDCWCSNIVPNSATNVNTSECSQDCPGYPDDSCGSTSKGLYGYVEIVGHQPSGTATVSSTSTSTSSTSVSALSYQSIPSTSSSSTSETTAATTTGQTVAVTTDSGVVKTVTVGGSTKATATSTPESVSSEKSKGSSGMSSGTIAGVVVGSVGGALAILALIFVLFFAKRKSRSNSPDPSVQSILLDGRQSKGSQMSFMKGMFSDNHSHTLSAGSAASRLPTFTDNRMKTDTVLYQNGRRDSDVSLQDNEDYSRPVLRLTNPD</sequence>
<feature type="compositionally biased region" description="Low complexity" evidence="1">
    <location>
        <begin position="182"/>
        <end position="193"/>
    </location>
</feature>
<keyword evidence="2" id="KW-1133">Transmembrane helix</keyword>
<feature type="region of interest" description="Disordered" evidence="1">
    <location>
        <begin position="182"/>
        <end position="205"/>
    </location>
</feature>
<dbReference type="STRING" id="1448318.A0A319E7W4"/>
<dbReference type="OrthoDB" id="2537459at2759"/>
<proteinExistence type="predicted"/>
<feature type="chain" id="PRO_5016276096" description="WSC domain-containing protein" evidence="3">
    <location>
        <begin position="26"/>
        <end position="328"/>
    </location>
</feature>
<keyword evidence="6" id="KW-1185">Reference proteome</keyword>
<dbReference type="AlphaFoldDB" id="A0A319E7W4"/>
<reference evidence="5 6" key="1">
    <citation type="submission" date="2018-02" db="EMBL/GenBank/DDBJ databases">
        <title>The genomes of Aspergillus section Nigri reveals drivers in fungal speciation.</title>
        <authorList>
            <consortium name="DOE Joint Genome Institute"/>
            <person name="Vesth T.C."/>
            <person name="Nybo J."/>
            <person name="Theobald S."/>
            <person name="Brandl J."/>
            <person name="Frisvad J.C."/>
            <person name="Nielsen K.F."/>
            <person name="Lyhne E.K."/>
            <person name="Kogle M.E."/>
            <person name="Kuo A."/>
            <person name="Riley R."/>
            <person name="Clum A."/>
            <person name="Nolan M."/>
            <person name="Lipzen A."/>
            <person name="Salamov A."/>
            <person name="Henrissat B."/>
            <person name="Wiebenga A."/>
            <person name="De vries R.P."/>
            <person name="Grigoriev I.V."/>
            <person name="Mortensen U.H."/>
            <person name="Andersen M.R."/>
            <person name="Baker S.E."/>
        </authorList>
    </citation>
    <scope>NUCLEOTIDE SEQUENCE [LARGE SCALE GENOMIC DNA]</scope>
    <source>
        <strain evidence="5 6">CBS 121057</strain>
    </source>
</reference>
<evidence type="ECO:0000313" key="5">
    <source>
        <dbReference type="EMBL" id="PYI06166.1"/>
    </source>
</evidence>
<accession>A0A319E7W4</accession>
<keyword evidence="3" id="KW-0732">Signal</keyword>
<dbReference type="SMART" id="SM00321">
    <property type="entry name" value="WSC"/>
    <property type="match status" value="1"/>
</dbReference>
<organism evidence="5 6">
    <name type="scientific">Aspergillus sclerotiicarbonarius (strain CBS 121057 / IBT 28362)</name>
    <dbReference type="NCBI Taxonomy" id="1448318"/>
    <lineage>
        <taxon>Eukaryota</taxon>
        <taxon>Fungi</taxon>
        <taxon>Dikarya</taxon>
        <taxon>Ascomycota</taxon>
        <taxon>Pezizomycotina</taxon>
        <taxon>Eurotiomycetes</taxon>
        <taxon>Eurotiomycetidae</taxon>
        <taxon>Eurotiales</taxon>
        <taxon>Aspergillaceae</taxon>
        <taxon>Aspergillus</taxon>
        <taxon>Aspergillus subgen. Circumdati</taxon>
    </lineage>
</organism>
<keyword evidence="2" id="KW-0812">Transmembrane</keyword>
<dbReference type="PANTHER" id="PTHR16861:SF4">
    <property type="entry name" value="SH3 DOMAIN PROTEIN (AFU_ORTHOLOGUE AFUA_1G13610)"/>
    <property type="match status" value="1"/>
</dbReference>
<gene>
    <name evidence="5" type="ORF">BO78DRAFT_387205</name>
</gene>
<evidence type="ECO:0000256" key="3">
    <source>
        <dbReference type="SAM" id="SignalP"/>
    </source>
</evidence>
<evidence type="ECO:0000259" key="4">
    <source>
        <dbReference type="PROSITE" id="PS51212"/>
    </source>
</evidence>
<evidence type="ECO:0000313" key="6">
    <source>
        <dbReference type="Proteomes" id="UP000248423"/>
    </source>
</evidence>
<dbReference type="VEuPathDB" id="FungiDB:BO78DRAFT_387205"/>
<dbReference type="Proteomes" id="UP000248423">
    <property type="component" value="Unassembled WGS sequence"/>
</dbReference>
<feature type="signal peptide" evidence="3">
    <location>
        <begin position="1"/>
        <end position="25"/>
    </location>
</feature>
<dbReference type="PANTHER" id="PTHR16861">
    <property type="entry name" value="GLYCOPROTEIN 38"/>
    <property type="match status" value="1"/>
</dbReference>
<name>A0A319E7W4_ASPSB</name>